<reference evidence="2 3" key="1">
    <citation type="submission" date="2016-12" db="EMBL/GenBank/DDBJ databases">
        <authorList>
            <person name="Song W.-J."/>
            <person name="Kurnit D.M."/>
        </authorList>
    </citation>
    <scope>NUCLEOTIDE SEQUENCE [LARGE SCALE GENOMIC DNA]</scope>
    <source>
        <strain evidence="2 3">DSM 18488</strain>
    </source>
</reference>
<accession>A0A1M7YBP9</accession>
<gene>
    <name evidence="2" type="ORF">SAMN02745220_03236</name>
</gene>
<feature type="coiled-coil region" evidence="1">
    <location>
        <begin position="4"/>
        <end position="58"/>
    </location>
</feature>
<proteinExistence type="predicted"/>
<protein>
    <submittedName>
        <fullName evidence="2">Uncharacterized protein</fullName>
    </submittedName>
</protein>
<evidence type="ECO:0000256" key="1">
    <source>
        <dbReference type="SAM" id="Coils"/>
    </source>
</evidence>
<dbReference type="AlphaFoldDB" id="A0A1M7YBP9"/>
<sequence>MDQIDSLREQIAKTEVILAESRENFEKNPDSYSARLLLMSTENYLADLLKQMDKLQTKG</sequence>
<keyword evidence="1" id="KW-0175">Coiled coil</keyword>
<dbReference type="EMBL" id="FRFE01000016">
    <property type="protein sequence ID" value="SHO50043.1"/>
    <property type="molecule type" value="Genomic_DNA"/>
</dbReference>
<evidence type="ECO:0000313" key="2">
    <source>
        <dbReference type="EMBL" id="SHO50043.1"/>
    </source>
</evidence>
<dbReference type="RefSeq" id="WP_143170738.1">
    <property type="nucleotide sequence ID" value="NZ_FRFE01000016.1"/>
</dbReference>
<name>A0A1M7YBP9_9BACT</name>
<dbReference type="Proteomes" id="UP000184603">
    <property type="component" value="Unassembled WGS sequence"/>
</dbReference>
<keyword evidence="3" id="KW-1185">Reference proteome</keyword>
<dbReference type="OrthoDB" id="5432660at2"/>
<evidence type="ECO:0000313" key="3">
    <source>
        <dbReference type="Proteomes" id="UP000184603"/>
    </source>
</evidence>
<organism evidence="2 3">
    <name type="scientific">Desulfopila aestuarii DSM 18488</name>
    <dbReference type="NCBI Taxonomy" id="1121416"/>
    <lineage>
        <taxon>Bacteria</taxon>
        <taxon>Pseudomonadati</taxon>
        <taxon>Thermodesulfobacteriota</taxon>
        <taxon>Desulfobulbia</taxon>
        <taxon>Desulfobulbales</taxon>
        <taxon>Desulfocapsaceae</taxon>
        <taxon>Desulfopila</taxon>
    </lineage>
</organism>